<proteinExistence type="predicted"/>
<reference evidence="2 3" key="1">
    <citation type="submission" date="2018-01" db="EMBL/GenBank/DDBJ databases">
        <title>Genome characterization of the sugarcane-associated fungus Trichoderma ghanense CCMA-1212 and their application in lignocelulose bioconversion.</title>
        <authorList>
            <person name="Steindorff A.S."/>
            <person name="Mendes T.D."/>
            <person name="Vilela E.S.D."/>
            <person name="Rodrigues D.S."/>
            <person name="Formighieri E.F."/>
            <person name="Melo I.S."/>
            <person name="Favaro L.C.L."/>
        </authorList>
    </citation>
    <scope>NUCLEOTIDE SEQUENCE [LARGE SCALE GENOMIC DNA]</scope>
    <source>
        <strain evidence="2 3">CCMA-1212</strain>
    </source>
</reference>
<dbReference type="RefSeq" id="XP_073561565.1">
    <property type="nucleotide sequence ID" value="XM_073700186.1"/>
</dbReference>
<evidence type="ECO:0000313" key="2">
    <source>
        <dbReference type="EMBL" id="TFB05364.1"/>
    </source>
</evidence>
<protein>
    <submittedName>
        <fullName evidence="2">Uncharacterized protein</fullName>
    </submittedName>
</protein>
<feature type="compositionally biased region" description="Polar residues" evidence="1">
    <location>
        <begin position="1"/>
        <end position="11"/>
    </location>
</feature>
<feature type="compositionally biased region" description="Low complexity" evidence="1">
    <location>
        <begin position="16"/>
        <end position="27"/>
    </location>
</feature>
<comment type="caution">
    <text evidence="2">The sequence shown here is derived from an EMBL/GenBank/DDBJ whole genome shotgun (WGS) entry which is preliminary data.</text>
</comment>
<evidence type="ECO:0000313" key="3">
    <source>
        <dbReference type="Proteomes" id="UP001642720"/>
    </source>
</evidence>
<accession>A0ABY2HAK9</accession>
<evidence type="ECO:0000256" key="1">
    <source>
        <dbReference type="SAM" id="MobiDB-lite"/>
    </source>
</evidence>
<sequence>MATTTQTQILFHNQKPSRPSSTTTTTPSLPPYEAGSYEFGALSPTSSHSSSSPPNYDTPSHHLDAYGLSTSSSSSSQPSFHCTKAFQIESQGHPLIALPTPPQPAPIPVYNVDLASGNVTHLAYESIRLLRCSGNSILIRAGDAEDDPVCKTTYRWGPGRPPRMQLTGALSHDEEFEVMNKGLATRAQVFRTHLGTFAWRYAGRGERKAVGANSLLVMDRIFMVALEGGGQEERRIPVARFVRNEEVRTRGTKATTAGNGGRLMVDLREWEGTKGEGEEVEVLVVASCLVMLKKEVDRRRMHQAVVTVSLVA</sequence>
<name>A0ABY2HAK9_9HYPO</name>
<keyword evidence="3" id="KW-1185">Reference proteome</keyword>
<feature type="region of interest" description="Disordered" evidence="1">
    <location>
        <begin position="1"/>
        <end position="74"/>
    </location>
</feature>
<feature type="compositionally biased region" description="Low complexity" evidence="1">
    <location>
        <begin position="43"/>
        <end position="54"/>
    </location>
</feature>
<gene>
    <name evidence="2" type="ORF">CCMA1212_002815</name>
</gene>
<organism evidence="2 3">
    <name type="scientific">Trichoderma ghanense</name>
    <dbReference type="NCBI Taxonomy" id="65468"/>
    <lineage>
        <taxon>Eukaryota</taxon>
        <taxon>Fungi</taxon>
        <taxon>Dikarya</taxon>
        <taxon>Ascomycota</taxon>
        <taxon>Pezizomycotina</taxon>
        <taxon>Sordariomycetes</taxon>
        <taxon>Hypocreomycetidae</taxon>
        <taxon>Hypocreales</taxon>
        <taxon>Hypocreaceae</taxon>
        <taxon>Trichoderma</taxon>
    </lineage>
</organism>
<dbReference type="EMBL" id="PPTA01000003">
    <property type="protein sequence ID" value="TFB05364.1"/>
    <property type="molecule type" value="Genomic_DNA"/>
</dbReference>
<dbReference type="GeneID" id="300574636"/>
<dbReference type="Proteomes" id="UP001642720">
    <property type="component" value="Unassembled WGS sequence"/>
</dbReference>